<evidence type="ECO:0000256" key="5">
    <source>
        <dbReference type="SAM" id="Phobius"/>
    </source>
</evidence>
<dbReference type="EMBL" id="JAHRIO010034527">
    <property type="protein sequence ID" value="MEQ2169910.1"/>
    <property type="molecule type" value="Genomic_DNA"/>
</dbReference>
<comment type="subcellular location">
    <subcellularLocation>
        <location evidence="1">Membrane</location>
        <topology evidence="1">Multi-pass membrane protein</topology>
    </subcellularLocation>
</comment>
<keyword evidence="4 5" id="KW-0472">Membrane</keyword>
<evidence type="ECO:0000256" key="2">
    <source>
        <dbReference type="ARBA" id="ARBA00022692"/>
    </source>
</evidence>
<dbReference type="Pfam" id="PF01740">
    <property type="entry name" value="STAS"/>
    <property type="match status" value="1"/>
</dbReference>
<keyword evidence="2 5" id="KW-0812">Transmembrane</keyword>
<evidence type="ECO:0000313" key="8">
    <source>
        <dbReference type="Proteomes" id="UP001476798"/>
    </source>
</evidence>
<feature type="transmembrane region" description="Helical" evidence="5">
    <location>
        <begin position="92"/>
        <end position="116"/>
    </location>
</feature>
<name>A0ABV0NES7_9TELE</name>
<feature type="domain" description="STAS" evidence="6">
    <location>
        <begin position="213"/>
        <end position="368"/>
    </location>
</feature>
<dbReference type="PANTHER" id="PTHR11814">
    <property type="entry name" value="SULFATE TRANSPORTER"/>
    <property type="match status" value="1"/>
</dbReference>
<organism evidence="7 8">
    <name type="scientific">Goodea atripinnis</name>
    <dbReference type="NCBI Taxonomy" id="208336"/>
    <lineage>
        <taxon>Eukaryota</taxon>
        <taxon>Metazoa</taxon>
        <taxon>Chordata</taxon>
        <taxon>Craniata</taxon>
        <taxon>Vertebrata</taxon>
        <taxon>Euteleostomi</taxon>
        <taxon>Actinopterygii</taxon>
        <taxon>Neopterygii</taxon>
        <taxon>Teleostei</taxon>
        <taxon>Neoteleostei</taxon>
        <taxon>Acanthomorphata</taxon>
        <taxon>Ovalentaria</taxon>
        <taxon>Atherinomorphae</taxon>
        <taxon>Cyprinodontiformes</taxon>
        <taxon>Goodeidae</taxon>
        <taxon>Goodea</taxon>
    </lineage>
</organism>
<dbReference type="InterPro" id="IPR001902">
    <property type="entry name" value="SLC26A/SulP_fam"/>
</dbReference>
<dbReference type="PROSITE" id="PS50801">
    <property type="entry name" value="STAS"/>
    <property type="match status" value="1"/>
</dbReference>
<dbReference type="Proteomes" id="UP001476798">
    <property type="component" value="Unassembled WGS sequence"/>
</dbReference>
<dbReference type="InterPro" id="IPR036513">
    <property type="entry name" value="STAS_dom_sf"/>
</dbReference>
<dbReference type="Gene3D" id="3.30.750.24">
    <property type="entry name" value="STAS domain"/>
    <property type="match status" value="1"/>
</dbReference>
<keyword evidence="8" id="KW-1185">Reference proteome</keyword>
<dbReference type="SUPFAM" id="SSF52091">
    <property type="entry name" value="SpoIIaa-like"/>
    <property type="match status" value="1"/>
</dbReference>
<dbReference type="InterPro" id="IPR011547">
    <property type="entry name" value="SLC26A/SulP_dom"/>
</dbReference>
<comment type="caution">
    <text evidence="7">The sequence shown here is derived from an EMBL/GenBank/DDBJ whole genome shotgun (WGS) entry which is preliminary data.</text>
</comment>
<protein>
    <recommendedName>
        <fullName evidence="6">STAS domain-containing protein</fullName>
    </recommendedName>
</protein>
<dbReference type="CDD" id="cd07042">
    <property type="entry name" value="STAS_SulP_like_sulfate_transporter"/>
    <property type="match status" value="1"/>
</dbReference>
<evidence type="ECO:0000259" key="6">
    <source>
        <dbReference type="PROSITE" id="PS50801"/>
    </source>
</evidence>
<dbReference type="Pfam" id="PF00916">
    <property type="entry name" value="Sulfate_transp"/>
    <property type="match status" value="2"/>
</dbReference>
<dbReference type="InterPro" id="IPR002645">
    <property type="entry name" value="STAS_dom"/>
</dbReference>
<evidence type="ECO:0000256" key="4">
    <source>
        <dbReference type="ARBA" id="ARBA00023136"/>
    </source>
</evidence>
<reference evidence="7 8" key="1">
    <citation type="submission" date="2021-06" db="EMBL/GenBank/DDBJ databases">
        <authorList>
            <person name="Palmer J.M."/>
        </authorList>
    </citation>
    <scope>NUCLEOTIDE SEQUENCE [LARGE SCALE GENOMIC DNA]</scope>
    <source>
        <strain evidence="7 8">GA_2019</strain>
        <tissue evidence="7">Muscle</tissue>
    </source>
</reference>
<evidence type="ECO:0000256" key="1">
    <source>
        <dbReference type="ARBA" id="ARBA00004141"/>
    </source>
</evidence>
<proteinExistence type="predicted"/>
<evidence type="ECO:0000256" key="3">
    <source>
        <dbReference type="ARBA" id="ARBA00022989"/>
    </source>
</evidence>
<keyword evidence="3 5" id="KW-1133">Transmembrane helix</keyword>
<sequence length="382" mass="42415">MAVFRLGFVSVYLSAPMLDGFATGASLTILTVQAKYLLGLKIPRHQGYGTVAVTWINIFANIHKTNLCDLITRFIPPQVPAFKIVPFNLFGLPYILSFQVSGLISALVVLLVLLFFAPYIQALQKCVLACIIIVSLRGALRKFRDVPAKWRASRTDAIVWLVAMSATALISVELGLLVGMVFSMSCIIYKTQNPKVSLLGRVNDTNLYEDIEEYKNLTAPDRVKIFRFQAPLYYANKNAFLRSLYKAVGVEPFLELTKRKKAEKKDKKQAKTNGEKTNFDVLVGVGKKELEFHTIVLDCSAIPFIDSTGMATFTALVKEYKEISVSVLLACCNTSVIDTLQKGEFFGRNNKDTSSLLFYTVHAAVLHANRAAEESKAEDSVV</sequence>
<evidence type="ECO:0000313" key="7">
    <source>
        <dbReference type="EMBL" id="MEQ2169910.1"/>
    </source>
</evidence>
<gene>
    <name evidence="7" type="ORF">GOODEAATRI_029866</name>
</gene>
<accession>A0ABV0NES7</accession>
<feature type="transmembrane region" description="Helical" evidence="5">
    <location>
        <begin position="160"/>
        <end position="182"/>
    </location>
</feature>